<feature type="transmembrane region" description="Helical" evidence="1">
    <location>
        <begin position="51"/>
        <end position="74"/>
    </location>
</feature>
<keyword evidence="1" id="KW-0472">Membrane</keyword>
<evidence type="ECO:0000313" key="3">
    <source>
        <dbReference type="Proteomes" id="UP001621418"/>
    </source>
</evidence>
<dbReference type="RefSeq" id="WP_405149391.1">
    <property type="nucleotide sequence ID" value="NZ_CP109527.1"/>
</dbReference>
<evidence type="ECO:0000313" key="2">
    <source>
        <dbReference type="EMBL" id="WTY37359.1"/>
    </source>
</evidence>
<evidence type="ECO:0000256" key="1">
    <source>
        <dbReference type="SAM" id="Phobius"/>
    </source>
</evidence>
<protein>
    <recommendedName>
        <fullName evidence="4">Restriction endonuclease type IV Mrr domain-containing protein</fullName>
    </recommendedName>
</protein>
<evidence type="ECO:0008006" key="4">
    <source>
        <dbReference type="Google" id="ProtNLM"/>
    </source>
</evidence>
<reference evidence="2 3" key="1">
    <citation type="submission" date="2022-10" db="EMBL/GenBank/DDBJ databases">
        <title>The complete genomes of actinobacterial strains from the NBC collection.</title>
        <authorList>
            <person name="Joergensen T.S."/>
            <person name="Alvarez Arevalo M."/>
            <person name="Sterndorff E.B."/>
            <person name="Faurdal D."/>
            <person name="Vuksanovic O."/>
            <person name="Mourched A.-S."/>
            <person name="Charusanti P."/>
            <person name="Shaw S."/>
            <person name="Blin K."/>
            <person name="Weber T."/>
        </authorList>
    </citation>
    <scope>NUCLEOTIDE SEQUENCE [LARGE SCALE GENOMIC DNA]</scope>
    <source>
        <strain evidence="2 3">NBC_01413</strain>
    </source>
</reference>
<proteinExistence type="predicted"/>
<keyword evidence="3" id="KW-1185">Reference proteome</keyword>
<keyword evidence="1" id="KW-0812">Transmembrane</keyword>
<gene>
    <name evidence="2" type="ORF">OG308_05710</name>
</gene>
<dbReference type="EMBL" id="CP109527">
    <property type="protein sequence ID" value="WTY37359.1"/>
    <property type="molecule type" value="Genomic_DNA"/>
</dbReference>
<keyword evidence="1" id="KW-1133">Transmembrane helix</keyword>
<accession>A0ABZ1NBI5</accession>
<organism evidence="2 3">
    <name type="scientific">Nocardia salmonicida</name>
    <dbReference type="NCBI Taxonomy" id="53431"/>
    <lineage>
        <taxon>Bacteria</taxon>
        <taxon>Bacillati</taxon>
        <taxon>Actinomycetota</taxon>
        <taxon>Actinomycetes</taxon>
        <taxon>Mycobacteriales</taxon>
        <taxon>Nocardiaceae</taxon>
        <taxon>Nocardia</taxon>
    </lineage>
</organism>
<name>A0ABZ1NBI5_9NOCA</name>
<sequence>MTADNGEFEFGDEPGSLTTGERIGATLLGLASGGAGGVAVFVSDNQVGTGALLILAAAFLLMGTQGTALARFGMGENAVEFRTRQRIGLRLLQEAEVVDDPREVDALTRAAAIAAPPGPRIVGELEAYARRFGDALARVGATSVRSSGQDGLPVEFRSWFEGKQILITLKYTNRQEFNAGRISHAVDDVLTPLNPQRSEPGLLLVVNAASEDSVAKGVELIRSHWDHPAEVVVWASSHDDQKLREAMGRLAAANGQ</sequence>
<dbReference type="Proteomes" id="UP001621418">
    <property type="component" value="Chromosome"/>
</dbReference>